<sequence length="127" mass="14345">MQWSRTKSRIEIIDMEPGVFNEMMCFIYTEKAPNLDKMVDGLLAAADKYALELLKVMCEEALCRHLSEENAAEMLTLADLHRADQLKPQAVDFINSHAEDILETEEWQAMVGSHPHLVAANSPQSLT</sequence>
<dbReference type="InterPro" id="IPR000210">
    <property type="entry name" value="BTB/POZ_dom"/>
</dbReference>
<evidence type="ECO:0000256" key="3">
    <source>
        <dbReference type="ARBA" id="ARBA00022786"/>
    </source>
</evidence>
<evidence type="ECO:0000259" key="6">
    <source>
        <dbReference type="Pfam" id="PF24570"/>
    </source>
</evidence>
<dbReference type="AlphaFoldDB" id="A0A7J7YDU3"/>
<keyword evidence="3" id="KW-0833">Ubl conjugation pathway</keyword>
<evidence type="ECO:0000259" key="5">
    <source>
        <dbReference type="Pfam" id="PF00651"/>
    </source>
</evidence>
<reference evidence="7 8" key="1">
    <citation type="journal article" date="2020" name="Nature">
        <title>Six reference-quality genomes reveal evolution of bat adaptations.</title>
        <authorList>
            <person name="Jebb D."/>
            <person name="Huang Z."/>
            <person name="Pippel M."/>
            <person name="Hughes G.M."/>
            <person name="Lavrichenko K."/>
            <person name="Devanna P."/>
            <person name="Winkler S."/>
            <person name="Jermiin L.S."/>
            <person name="Skirmuntt E.C."/>
            <person name="Katzourakis A."/>
            <person name="Burkitt-Gray L."/>
            <person name="Ray D.A."/>
            <person name="Sullivan K.A.M."/>
            <person name="Roscito J.G."/>
            <person name="Kirilenko B.M."/>
            <person name="Davalos L.M."/>
            <person name="Corthals A.P."/>
            <person name="Power M.L."/>
            <person name="Jones G."/>
            <person name="Ransome R.D."/>
            <person name="Dechmann D.K.N."/>
            <person name="Locatelli A.G."/>
            <person name="Puechmaille S.J."/>
            <person name="Fedrigo O."/>
            <person name="Jarvis E.D."/>
            <person name="Hiller M."/>
            <person name="Vernes S.C."/>
            <person name="Myers E.W."/>
            <person name="Teeling E.C."/>
        </authorList>
    </citation>
    <scope>NUCLEOTIDE SEQUENCE [LARGE SCALE GENOMIC DNA]</scope>
    <source>
        <strain evidence="7">MMyoMyo1</strain>
        <tissue evidence="7">Flight muscle</tissue>
    </source>
</reference>
<keyword evidence="4" id="KW-0539">Nucleus</keyword>
<evidence type="ECO:0000313" key="8">
    <source>
        <dbReference type="Proteomes" id="UP000527355"/>
    </source>
</evidence>
<dbReference type="Proteomes" id="UP000527355">
    <property type="component" value="Unassembled WGS sequence"/>
</dbReference>
<protein>
    <recommendedName>
        <fullName evidence="9">Speckle type BTB/POZ protein</fullName>
    </recommendedName>
</protein>
<dbReference type="SUPFAM" id="SSF54695">
    <property type="entry name" value="POZ domain"/>
    <property type="match status" value="1"/>
</dbReference>
<name>A0A7J7YDU3_MYOMY</name>
<evidence type="ECO:0008006" key="9">
    <source>
        <dbReference type="Google" id="ProtNLM"/>
    </source>
</evidence>
<dbReference type="VEuPathDB" id="HostDB:LOC118662718"/>
<dbReference type="Gene3D" id="3.30.710.10">
    <property type="entry name" value="Potassium Channel Kv1.1, Chain A"/>
    <property type="match status" value="1"/>
</dbReference>
<gene>
    <name evidence="7" type="ORF">mMyoMyo1_010933</name>
</gene>
<comment type="similarity">
    <text evidence="2">Belongs to the Tdpoz family.</text>
</comment>
<dbReference type="EMBL" id="JABWUV010000004">
    <property type="protein sequence ID" value="KAF6359968.1"/>
    <property type="molecule type" value="Genomic_DNA"/>
</dbReference>
<feature type="domain" description="BPM/SPOP BACK" evidence="6">
    <location>
        <begin position="70"/>
        <end position="118"/>
    </location>
</feature>
<keyword evidence="8" id="KW-1185">Reference proteome</keyword>
<dbReference type="InterPro" id="IPR011333">
    <property type="entry name" value="SKP1/BTB/POZ_sf"/>
</dbReference>
<organism evidence="7 8">
    <name type="scientific">Myotis myotis</name>
    <name type="common">Greater mouse-eared bat</name>
    <name type="synonym">Vespertilio myotis</name>
    <dbReference type="NCBI Taxonomy" id="51298"/>
    <lineage>
        <taxon>Eukaryota</taxon>
        <taxon>Metazoa</taxon>
        <taxon>Chordata</taxon>
        <taxon>Craniata</taxon>
        <taxon>Vertebrata</taxon>
        <taxon>Euteleostomi</taxon>
        <taxon>Mammalia</taxon>
        <taxon>Eutheria</taxon>
        <taxon>Laurasiatheria</taxon>
        <taxon>Chiroptera</taxon>
        <taxon>Yangochiroptera</taxon>
        <taxon>Vespertilionidae</taxon>
        <taxon>Myotis</taxon>
    </lineage>
</organism>
<evidence type="ECO:0000256" key="2">
    <source>
        <dbReference type="ARBA" id="ARBA00010846"/>
    </source>
</evidence>
<comment type="subcellular location">
    <subcellularLocation>
        <location evidence="1">Nucleus</location>
    </subcellularLocation>
</comment>
<accession>A0A7J7YDU3</accession>
<dbReference type="InterPro" id="IPR056423">
    <property type="entry name" value="BACK_BPM_SPOP"/>
</dbReference>
<dbReference type="Pfam" id="PF00651">
    <property type="entry name" value="BTB"/>
    <property type="match status" value="1"/>
</dbReference>
<evidence type="ECO:0000313" key="7">
    <source>
        <dbReference type="EMBL" id="KAF6359968.1"/>
    </source>
</evidence>
<dbReference type="Pfam" id="PF24570">
    <property type="entry name" value="BACK_BPM_SPOP"/>
    <property type="match status" value="1"/>
</dbReference>
<dbReference type="Gene3D" id="6.10.250.3030">
    <property type="match status" value="1"/>
</dbReference>
<comment type="caution">
    <text evidence="7">The sequence shown here is derived from an EMBL/GenBank/DDBJ whole genome shotgun (WGS) entry which is preliminary data.</text>
</comment>
<evidence type="ECO:0000256" key="4">
    <source>
        <dbReference type="ARBA" id="ARBA00023242"/>
    </source>
</evidence>
<dbReference type="PANTHER" id="PTHR24413">
    <property type="entry name" value="SPECKLE-TYPE POZ PROTEIN"/>
    <property type="match status" value="1"/>
</dbReference>
<evidence type="ECO:0000256" key="1">
    <source>
        <dbReference type="ARBA" id="ARBA00004123"/>
    </source>
</evidence>
<dbReference type="GO" id="GO:0005634">
    <property type="term" value="C:nucleus"/>
    <property type="evidence" value="ECO:0007669"/>
    <property type="project" value="UniProtKB-SubCell"/>
</dbReference>
<dbReference type="Gene3D" id="6.20.250.50">
    <property type="match status" value="1"/>
</dbReference>
<feature type="domain" description="BTB" evidence="5">
    <location>
        <begin position="6"/>
        <end position="65"/>
    </location>
</feature>
<proteinExistence type="inferred from homology"/>